<comment type="caution">
    <text evidence="1">The sequence shown here is derived from an EMBL/GenBank/DDBJ whole genome shotgun (WGS) entry which is preliminary data.</text>
</comment>
<dbReference type="GO" id="GO:0016301">
    <property type="term" value="F:kinase activity"/>
    <property type="evidence" value="ECO:0007669"/>
    <property type="project" value="UniProtKB-KW"/>
</dbReference>
<keyword evidence="1" id="KW-0808">Transferase</keyword>
<keyword evidence="1" id="KW-0418">Kinase</keyword>
<dbReference type="Gene3D" id="3.40.50.300">
    <property type="entry name" value="P-loop containing nucleotide triphosphate hydrolases"/>
    <property type="match status" value="1"/>
</dbReference>
<evidence type="ECO:0000313" key="2">
    <source>
        <dbReference type="Proteomes" id="UP001204562"/>
    </source>
</evidence>
<organism evidence="1 2">
    <name type="scientific">Intestinimonas massiliensis</name>
    <name type="common">ex Afouda et al. 2020</name>
    <dbReference type="NCBI Taxonomy" id="1673721"/>
    <lineage>
        <taxon>Bacteria</taxon>
        <taxon>Bacillati</taxon>
        <taxon>Bacillota</taxon>
        <taxon>Clostridia</taxon>
        <taxon>Eubacteriales</taxon>
        <taxon>Intestinimonas</taxon>
    </lineage>
</organism>
<dbReference type="AlphaFoldDB" id="A0AAW5JPP6"/>
<feature type="non-terminal residue" evidence="1">
    <location>
        <position position="33"/>
    </location>
</feature>
<evidence type="ECO:0000313" key="1">
    <source>
        <dbReference type="EMBL" id="MCQ4772076.1"/>
    </source>
</evidence>
<dbReference type="InterPro" id="IPR027417">
    <property type="entry name" value="P-loop_NTPase"/>
</dbReference>
<dbReference type="Proteomes" id="UP001204562">
    <property type="component" value="Unassembled WGS sequence"/>
</dbReference>
<sequence>MGPCIIVGRCADYVLRNQSGVDALNLFIHAPME</sequence>
<name>A0AAW5JPP6_9FIRM</name>
<accession>A0AAW5JPP6</accession>
<gene>
    <name evidence="1" type="ORF">NE579_16900</name>
</gene>
<proteinExistence type="predicted"/>
<protein>
    <submittedName>
        <fullName evidence="1">Cytidylate kinase-like family protein</fullName>
    </submittedName>
</protein>
<dbReference type="EMBL" id="JANFYS010000355">
    <property type="protein sequence ID" value="MCQ4772076.1"/>
    <property type="molecule type" value="Genomic_DNA"/>
</dbReference>
<dbReference type="RefSeq" id="WP_256305041.1">
    <property type="nucleotide sequence ID" value="NZ_JANFYS010000355.1"/>
</dbReference>
<reference evidence="1" key="1">
    <citation type="submission" date="2022-06" db="EMBL/GenBank/DDBJ databases">
        <title>Isolation of gut microbiota from human fecal samples.</title>
        <authorList>
            <person name="Pamer E.G."/>
            <person name="Barat B."/>
            <person name="Waligurski E."/>
            <person name="Medina S."/>
            <person name="Paddock L."/>
            <person name="Mostad J."/>
        </authorList>
    </citation>
    <scope>NUCLEOTIDE SEQUENCE</scope>
    <source>
        <strain evidence="1">DFI.9.91</strain>
    </source>
</reference>
<dbReference type="Pfam" id="PF13189">
    <property type="entry name" value="Cytidylate_kin2"/>
    <property type="match status" value="1"/>
</dbReference>